<keyword evidence="4 6" id="KW-0472">Membrane</keyword>
<dbReference type="Ensembl" id="ENSCHIT00010050178.1">
    <property type="protein sequence ID" value="ENSCHIP00010035687.1"/>
    <property type="gene ID" value="ENSCHIG00010026572.1"/>
</dbReference>
<dbReference type="InterPro" id="IPR024129">
    <property type="entry name" value="Sphingomy_SMPD4"/>
</dbReference>
<feature type="transmembrane region" description="Helical" evidence="6">
    <location>
        <begin position="6"/>
        <end position="24"/>
    </location>
</feature>
<dbReference type="GO" id="GO:0006685">
    <property type="term" value="P:sphingomyelin catabolic process"/>
    <property type="evidence" value="ECO:0007669"/>
    <property type="project" value="TreeGrafter"/>
</dbReference>
<reference evidence="7" key="1">
    <citation type="submission" date="2025-08" db="UniProtKB">
        <authorList>
            <consortium name="Ensembl"/>
        </authorList>
    </citation>
    <scope>IDENTIFICATION</scope>
</reference>
<sequence length="184" mass="19192">QRGGPALFIAVTVALSLWCAAGLARRGPKAAQAEGVPPWGSPGPAWPSPCRGSLWGRALRPAFCAAHPGQAPGWGWAGEQPTGVSGPPTLVDRSPAHRLRESSQVQGATWASAAHPAGSADAPPGPQEAFMPTEEHVLVVRLLLKHLHAFSNSLRPEQASPSAHSHAASPLEEFKRCVWVGAVP</sequence>
<accession>A0A8C2RZR9</accession>
<dbReference type="GO" id="GO:0016020">
    <property type="term" value="C:membrane"/>
    <property type="evidence" value="ECO:0007669"/>
    <property type="project" value="UniProtKB-SubCell"/>
</dbReference>
<keyword evidence="2 6" id="KW-0812">Transmembrane</keyword>
<name>A0A8C2RZR9_CAPHI</name>
<evidence type="ECO:0000256" key="6">
    <source>
        <dbReference type="SAM" id="Phobius"/>
    </source>
</evidence>
<dbReference type="PANTHER" id="PTHR12988:SF6">
    <property type="entry name" value="SPHINGOMYELIN PHOSPHODIESTERASE 4"/>
    <property type="match status" value="1"/>
</dbReference>
<keyword evidence="3 6" id="KW-1133">Transmembrane helix</keyword>
<feature type="region of interest" description="Disordered" evidence="5">
    <location>
        <begin position="80"/>
        <end position="124"/>
    </location>
</feature>
<comment type="subcellular location">
    <subcellularLocation>
        <location evidence="1">Membrane</location>
        <topology evidence="1">Single-pass membrane protein</topology>
    </subcellularLocation>
</comment>
<evidence type="ECO:0000256" key="4">
    <source>
        <dbReference type="ARBA" id="ARBA00023136"/>
    </source>
</evidence>
<dbReference type="GO" id="GO:0050290">
    <property type="term" value="F:sphingomyelin phosphodiesterase D activity"/>
    <property type="evidence" value="ECO:0007669"/>
    <property type="project" value="InterPro"/>
</dbReference>
<dbReference type="AlphaFoldDB" id="A0A8C2RZR9"/>
<organism evidence="7">
    <name type="scientific">Capra hircus</name>
    <name type="common">Goat</name>
    <dbReference type="NCBI Taxonomy" id="9925"/>
    <lineage>
        <taxon>Eukaryota</taxon>
        <taxon>Metazoa</taxon>
        <taxon>Chordata</taxon>
        <taxon>Craniata</taxon>
        <taxon>Vertebrata</taxon>
        <taxon>Euteleostomi</taxon>
        <taxon>Mammalia</taxon>
        <taxon>Eutheria</taxon>
        <taxon>Laurasiatheria</taxon>
        <taxon>Artiodactyla</taxon>
        <taxon>Ruminantia</taxon>
        <taxon>Pecora</taxon>
        <taxon>Bovidae</taxon>
        <taxon>Caprinae</taxon>
        <taxon>Capra</taxon>
    </lineage>
</organism>
<evidence type="ECO:0000313" key="7">
    <source>
        <dbReference type="Ensembl" id="ENSCHIP00010035687.1"/>
    </source>
</evidence>
<dbReference type="GO" id="GO:0046513">
    <property type="term" value="P:ceramide biosynthetic process"/>
    <property type="evidence" value="ECO:0007669"/>
    <property type="project" value="TreeGrafter"/>
</dbReference>
<evidence type="ECO:0000256" key="3">
    <source>
        <dbReference type="ARBA" id="ARBA00022989"/>
    </source>
</evidence>
<dbReference type="Pfam" id="PF14724">
    <property type="entry name" value="mit_SMPDase"/>
    <property type="match status" value="1"/>
</dbReference>
<dbReference type="GO" id="GO:0046475">
    <property type="term" value="P:glycerophospholipid catabolic process"/>
    <property type="evidence" value="ECO:0007669"/>
    <property type="project" value="TreeGrafter"/>
</dbReference>
<protein>
    <submittedName>
        <fullName evidence="7">Uncharacterized protein</fullName>
    </submittedName>
</protein>
<evidence type="ECO:0000256" key="1">
    <source>
        <dbReference type="ARBA" id="ARBA00004167"/>
    </source>
</evidence>
<dbReference type="PANTHER" id="PTHR12988">
    <property type="entry name" value="SPHINGOMYELIN PHOSPHODIESTERASE 4"/>
    <property type="match status" value="1"/>
</dbReference>
<evidence type="ECO:0000256" key="5">
    <source>
        <dbReference type="SAM" id="MobiDB-lite"/>
    </source>
</evidence>
<proteinExistence type="predicted"/>
<evidence type="ECO:0000256" key="2">
    <source>
        <dbReference type="ARBA" id="ARBA00022692"/>
    </source>
</evidence>
<feature type="compositionally biased region" description="Low complexity" evidence="5">
    <location>
        <begin position="111"/>
        <end position="122"/>
    </location>
</feature>